<dbReference type="Gene3D" id="1.10.1200.10">
    <property type="entry name" value="ACP-like"/>
    <property type="match status" value="1"/>
</dbReference>
<dbReference type="Gene3D" id="3.30.300.30">
    <property type="match status" value="1"/>
</dbReference>
<keyword evidence="8" id="KW-1185">Reference proteome</keyword>
<feature type="domain" description="Thioester reductase (TE)" evidence="6">
    <location>
        <begin position="891"/>
        <end position="1114"/>
    </location>
</feature>
<dbReference type="NCBIfam" id="TIGR01733">
    <property type="entry name" value="AA-adenyl-dom"/>
    <property type="match status" value="1"/>
</dbReference>
<feature type="domain" description="Aminotransferase class V" evidence="4">
    <location>
        <begin position="1295"/>
        <end position="1662"/>
    </location>
</feature>
<evidence type="ECO:0000259" key="5">
    <source>
        <dbReference type="Pfam" id="PF00501"/>
    </source>
</evidence>
<protein>
    <recommendedName>
        <fullName evidence="9">Carrier domain-containing protein</fullName>
    </recommendedName>
</protein>
<evidence type="ECO:0000256" key="3">
    <source>
        <dbReference type="ARBA" id="ARBA00022598"/>
    </source>
</evidence>
<evidence type="ECO:0000259" key="4">
    <source>
        <dbReference type="Pfam" id="PF00266"/>
    </source>
</evidence>
<name>A0A9N9Z8N5_9HYPO</name>
<dbReference type="NCBIfam" id="TIGR01746">
    <property type="entry name" value="Thioester-redct"/>
    <property type="match status" value="1"/>
</dbReference>
<dbReference type="InterPro" id="IPR042099">
    <property type="entry name" value="ANL_N_sf"/>
</dbReference>
<dbReference type="InterPro" id="IPR015424">
    <property type="entry name" value="PyrdxlP-dep_Trfase"/>
</dbReference>
<dbReference type="Gene3D" id="3.40.50.12780">
    <property type="entry name" value="N-terminal domain of ligase-like"/>
    <property type="match status" value="1"/>
</dbReference>
<dbReference type="PROSITE" id="PS00455">
    <property type="entry name" value="AMP_BINDING"/>
    <property type="match status" value="1"/>
</dbReference>
<dbReference type="SUPFAM" id="SSF51735">
    <property type="entry name" value="NAD(P)-binding Rossmann-fold domains"/>
    <property type="match status" value="1"/>
</dbReference>
<dbReference type="PANTHER" id="PTHR44845">
    <property type="entry name" value="CARRIER DOMAIN-CONTAINING PROTEIN"/>
    <property type="match status" value="1"/>
</dbReference>
<dbReference type="Gene3D" id="3.40.50.720">
    <property type="entry name" value="NAD(P)-binding Rossmann-like Domain"/>
    <property type="match status" value="1"/>
</dbReference>
<dbReference type="Gene3D" id="3.40.640.10">
    <property type="entry name" value="Type I PLP-dependent aspartate aminotransferase-like (Major domain)"/>
    <property type="match status" value="1"/>
</dbReference>
<evidence type="ECO:0008006" key="9">
    <source>
        <dbReference type="Google" id="ProtNLM"/>
    </source>
</evidence>
<evidence type="ECO:0000313" key="8">
    <source>
        <dbReference type="Proteomes" id="UP000775872"/>
    </source>
</evidence>
<keyword evidence="3" id="KW-0436">Ligase</keyword>
<reference evidence="7 8" key="2">
    <citation type="submission" date="2021-10" db="EMBL/GenBank/DDBJ databases">
        <authorList>
            <person name="Piombo E."/>
        </authorList>
    </citation>
    <scope>NUCLEOTIDE SEQUENCE [LARGE SCALE GENOMIC DNA]</scope>
</reference>
<evidence type="ECO:0000313" key="7">
    <source>
        <dbReference type="EMBL" id="CAH0050840.1"/>
    </source>
</evidence>
<dbReference type="SUPFAM" id="SSF47336">
    <property type="entry name" value="ACP-like"/>
    <property type="match status" value="1"/>
</dbReference>
<dbReference type="InterPro" id="IPR010080">
    <property type="entry name" value="Thioester_reductase-like_dom"/>
</dbReference>
<dbReference type="EMBL" id="CABFOC020000038">
    <property type="protein sequence ID" value="CAH0050840.1"/>
    <property type="molecule type" value="Genomic_DNA"/>
</dbReference>
<dbReference type="PANTHER" id="PTHR44845:SF4">
    <property type="entry name" value="NONRIBOSOMAL PEPTIDE SYNTHASE INPA"/>
    <property type="match status" value="1"/>
</dbReference>
<proteinExistence type="predicted"/>
<dbReference type="InterPro" id="IPR036291">
    <property type="entry name" value="NAD(P)-bd_dom_sf"/>
</dbReference>
<keyword evidence="2" id="KW-0597">Phosphoprotein</keyword>
<dbReference type="Pfam" id="PF00266">
    <property type="entry name" value="Aminotran_5"/>
    <property type="match status" value="1"/>
</dbReference>
<dbReference type="InterPro" id="IPR013120">
    <property type="entry name" value="FAR_NAD-bd"/>
</dbReference>
<dbReference type="CDD" id="cd05918">
    <property type="entry name" value="A_NRPS_SidN3_like"/>
    <property type="match status" value="1"/>
</dbReference>
<dbReference type="InterPro" id="IPR010071">
    <property type="entry name" value="AA_adenyl_dom"/>
</dbReference>
<keyword evidence="1" id="KW-0596">Phosphopantetheine</keyword>
<dbReference type="SUPFAM" id="SSF53383">
    <property type="entry name" value="PLP-dependent transferases"/>
    <property type="match status" value="1"/>
</dbReference>
<feature type="domain" description="AMP-dependent synthetase/ligase" evidence="5">
    <location>
        <begin position="242"/>
        <end position="581"/>
    </location>
</feature>
<dbReference type="InterPro" id="IPR015421">
    <property type="entry name" value="PyrdxlP-dep_Trfase_major"/>
</dbReference>
<comment type="caution">
    <text evidence="7">The sequence shown here is derived from an EMBL/GenBank/DDBJ whole genome shotgun (WGS) entry which is preliminary data.</text>
</comment>
<dbReference type="Gene3D" id="3.90.1150.10">
    <property type="entry name" value="Aspartate Aminotransferase, domain 1"/>
    <property type="match status" value="1"/>
</dbReference>
<dbReference type="OrthoDB" id="420046at2759"/>
<evidence type="ECO:0000259" key="6">
    <source>
        <dbReference type="Pfam" id="PF07993"/>
    </source>
</evidence>
<accession>A0A9N9Z8N5</accession>
<evidence type="ECO:0000256" key="2">
    <source>
        <dbReference type="ARBA" id="ARBA00022553"/>
    </source>
</evidence>
<evidence type="ECO:0000256" key="1">
    <source>
        <dbReference type="ARBA" id="ARBA00022450"/>
    </source>
</evidence>
<dbReference type="GO" id="GO:0016874">
    <property type="term" value="F:ligase activity"/>
    <property type="evidence" value="ECO:0007669"/>
    <property type="project" value="UniProtKB-KW"/>
</dbReference>
<dbReference type="SUPFAM" id="SSF56801">
    <property type="entry name" value="Acetyl-CoA synthetase-like"/>
    <property type="match status" value="1"/>
</dbReference>
<dbReference type="InterPro" id="IPR000873">
    <property type="entry name" value="AMP-dep_synth/lig_dom"/>
</dbReference>
<dbReference type="InterPro" id="IPR000192">
    <property type="entry name" value="Aminotrans_V_dom"/>
</dbReference>
<dbReference type="InterPro" id="IPR015422">
    <property type="entry name" value="PyrdxlP-dep_Trfase_small"/>
</dbReference>
<dbReference type="Proteomes" id="UP000775872">
    <property type="component" value="Unassembled WGS sequence"/>
</dbReference>
<dbReference type="InterPro" id="IPR045851">
    <property type="entry name" value="AMP-bd_C_sf"/>
</dbReference>
<organism evidence="7 8">
    <name type="scientific">Clonostachys solani</name>
    <dbReference type="NCBI Taxonomy" id="160281"/>
    <lineage>
        <taxon>Eukaryota</taxon>
        <taxon>Fungi</taxon>
        <taxon>Dikarya</taxon>
        <taxon>Ascomycota</taxon>
        <taxon>Pezizomycotina</taxon>
        <taxon>Sordariomycetes</taxon>
        <taxon>Hypocreomycetidae</taxon>
        <taxon>Hypocreales</taxon>
        <taxon>Bionectriaceae</taxon>
        <taxon>Clonostachys</taxon>
    </lineage>
</organism>
<dbReference type="FunFam" id="3.40.50.980:FF:000001">
    <property type="entry name" value="Non-ribosomal peptide synthetase"/>
    <property type="match status" value="1"/>
</dbReference>
<dbReference type="Pfam" id="PF00501">
    <property type="entry name" value="AMP-binding"/>
    <property type="match status" value="1"/>
</dbReference>
<reference evidence="8" key="1">
    <citation type="submission" date="2019-06" db="EMBL/GenBank/DDBJ databases">
        <authorList>
            <person name="Broberg M."/>
        </authorList>
    </citation>
    <scope>NUCLEOTIDE SEQUENCE [LARGE SCALE GENOMIC DNA]</scope>
</reference>
<dbReference type="InterPro" id="IPR036736">
    <property type="entry name" value="ACP-like_sf"/>
</dbReference>
<sequence length="1676" mass="185894">MSPNYSTFHDGLLDEIEHAISKIETTAKPEKEISANIPATYLPVQATQNDNKDAIRLVKSVSLPVSELLDSPAEKNLLATAWALVLHLYVVSDTVAFVVIDSQDGLALSEQLVVSQWSASSSELPRLSFEPFIASKHSSKANTAVQFGHGRGTTKWNSFDYILHSPGRGSKDLSFHTRQTSVPQKFSSAIWSTFIEINSQVRAAGPLGLPKKYQISEVDKRAIRSFLPDPIYEAPRPLHENFEQSLEAVPGSPAVHAWDGSLTYRELDVLSNKLAAHLIQRGVQRGQYVPFSFEKSVWMVVAVLGILKAGGTIVPIDPSQPHARAQQIVQEVGARTIVTSSSQEARFQTLVDEVVSIGDNDSLDLRRDKGASTILPKVVHTDPAVIIFTSGSTGNPKGIIIEHGAISTRMIVEGRAFGYQGARTLQFAASTWDIFLTDIFTTLTFQGCICIPNEEDRRFNLSKFCTEYKVSLALITPTLAKLLEPAAFPTLKTLIFGGEALREDVLEKWSAVKGISLNQGYGPAETGPCITGQAHRRPEVLGYALDNSVCVLVDPQDHNRLVPVGAVGELVVGGPSLLRRYINNPEKTDAAVIRNPEWARELDLPISRFYKTGDLLRYSFDTLDGRLEFVGRTDDQVKYHGQRIELGEIEYHLSSLPGLVSVMVTLLKSGPLKDKLVAVAQVTRGKSPRVSDGGFSVNNDAEVTIADVRKHLIPRVPQYMIPSELVILHEMPLNVSLKVDRARISKWLSNTQIDVSNTPSPSPKQESNTLLADELTARQVARQYALIVAEGNQHRRSELEDSDFNLQSGGIDSVQIISLHSTLKRIFKVKIPIDEILSSKATVRSIATVIDKNNPQHRPSVNTNGVQPHFDFTEPGLQHNFGSSAIHRTFITGGSGFLGIEILRQLLRDPNRHVYALVRAQSERAAEEKLIRKATEAGWWTNAYKTRLHVWIGDLAQAQLGLNRTQWQMLQGLTALSIDSVIHNGAKVHYNLDYDSLKPINVSSTVELLNAVNSRKQPLTSFVYVSGGQQLSFDDKDDEENANKAINGTGYSKSKVVSELIINKFSQTHTSKNLSPIKVVRPGYIIGDSERGLANRSDFIWRLISASIEIGSYNADEEHTWLFVSDISRVSQAIIEALHGQNQQVTKILDGIRFKDLWKLLKSYGYDLKPLKREQWLAKLHQFVAAKQEKHVLFPLMYMFESNEPIGVQNGPLDSSLGVKEALDANIRHLISVDFLPTSKLTPYGISSGSSDTSGSYVDIPRVVWDEAAVQKIDQIDVQSVRRKFPALHHGIVPFNNAAGTAVHQEAVDKAREYLSAVPIELGHDDVKSQEKTQRLMNNYGELAAFINATPDEIAFGQTTTFMFRALGQALRPNLNSDCEIVVSNLCHEASAAAWIKLAKDVGITIKWWAPPPGDNPVLSLETLKPLLSPKTRVVTCNHVSNVIGNIHPIRQVADLVHTIPGAILIVDGVAWAPHRPVDVKALDVDFYCFSWYKVFGPHIAQLYGRRSAQQRVLTHSSHYFLSEMPGLDWRLRLGSNTFELEEAIVPIARYLTKLGWGSIIAQEVVLQHAFLEYLNNRPQLFRVFGEKSSDPSKRVSVITFIVIGHSSSDIVKKVCQKGRFRIVAGSCWAPRPTHDVLGLDEEGLIRVSFVHYNTISEVKEFTRELDEILGYAYGN</sequence>
<dbReference type="Pfam" id="PF07993">
    <property type="entry name" value="NAD_binding_4"/>
    <property type="match status" value="1"/>
</dbReference>
<dbReference type="InterPro" id="IPR020845">
    <property type="entry name" value="AMP-binding_CS"/>
</dbReference>
<gene>
    <name evidence="7" type="ORF">CSOL1703_00014086</name>
</gene>